<dbReference type="Proteomes" id="UP000076761">
    <property type="component" value="Unassembled WGS sequence"/>
</dbReference>
<protein>
    <submittedName>
        <fullName evidence="8">MFS general substrate transporter</fullName>
    </submittedName>
</protein>
<evidence type="ECO:0000256" key="4">
    <source>
        <dbReference type="ARBA" id="ARBA00022989"/>
    </source>
</evidence>
<dbReference type="FunFam" id="1.20.1250.20:FF:000013">
    <property type="entry name" value="MFS general substrate transporter"/>
    <property type="match status" value="1"/>
</dbReference>
<keyword evidence="4 6" id="KW-1133">Transmembrane helix</keyword>
<dbReference type="Pfam" id="PF07690">
    <property type="entry name" value="MFS_1"/>
    <property type="match status" value="1"/>
</dbReference>
<evidence type="ECO:0000256" key="2">
    <source>
        <dbReference type="ARBA" id="ARBA00022448"/>
    </source>
</evidence>
<dbReference type="SUPFAM" id="SSF103473">
    <property type="entry name" value="MFS general substrate transporter"/>
    <property type="match status" value="1"/>
</dbReference>
<feature type="transmembrane region" description="Helical" evidence="6">
    <location>
        <begin position="37"/>
        <end position="54"/>
    </location>
</feature>
<dbReference type="EMBL" id="KV425634">
    <property type="protein sequence ID" value="KZT19730.1"/>
    <property type="molecule type" value="Genomic_DNA"/>
</dbReference>
<evidence type="ECO:0000259" key="7">
    <source>
        <dbReference type="PROSITE" id="PS50850"/>
    </source>
</evidence>
<dbReference type="InterPro" id="IPR011701">
    <property type="entry name" value="MFS"/>
</dbReference>
<dbReference type="PROSITE" id="PS50850">
    <property type="entry name" value="MFS"/>
    <property type="match status" value="1"/>
</dbReference>
<dbReference type="PANTHER" id="PTHR43791:SF48">
    <property type="entry name" value="TRANSPORTER, PUTATIVE (AFU_ORTHOLOGUE AFUA_4G01000)-RELATED"/>
    <property type="match status" value="1"/>
</dbReference>
<dbReference type="InterPro" id="IPR036259">
    <property type="entry name" value="MFS_trans_sf"/>
</dbReference>
<dbReference type="InterPro" id="IPR020846">
    <property type="entry name" value="MFS_dom"/>
</dbReference>
<feature type="transmembrane region" description="Helical" evidence="6">
    <location>
        <begin position="134"/>
        <end position="152"/>
    </location>
</feature>
<evidence type="ECO:0000313" key="9">
    <source>
        <dbReference type="Proteomes" id="UP000076761"/>
    </source>
</evidence>
<dbReference type="GO" id="GO:0022857">
    <property type="term" value="F:transmembrane transporter activity"/>
    <property type="evidence" value="ECO:0007669"/>
    <property type="project" value="InterPro"/>
</dbReference>
<evidence type="ECO:0000256" key="5">
    <source>
        <dbReference type="ARBA" id="ARBA00023136"/>
    </source>
</evidence>
<comment type="subcellular location">
    <subcellularLocation>
        <location evidence="1">Membrane</location>
        <topology evidence="1">Multi-pass membrane protein</topology>
    </subcellularLocation>
</comment>
<feature type="transmembrane region" description="Helical" evidence="6">
    <location>
        <begin position="74"/>
        <end position="92"/>
    </location>
</feature>
<keyword evidence="3 6" id="KW-0812">Transmembrane</keyword>
<feature type="transmembrane region" description="Helical" evidence="6">
    <location>
        <begin position="332"/>
        <end position="350"/>
    </location>
</feature>
<accession>A0A165NJG3</accession>
<dbReference type="PANTHER" id="PTHR43791">
    <property type="entry name" value="PERMEASE-RELATED"/>
    <property type="match status" value="1"/>
</dbReference>
<feature type="transmembrane region" description="Helical" evidence="6">
    <location>
        <begin position="201"/>
        <end position="220"/>
    </location>
</feature>
<dbReference type="STRING" id="1314782.A0A165NJG3"/>
<dbReference type="Gene3D" id="1.20.1250.20">
    <property type="entry name" value="MFS general substrate transporter like domains"/>
    <property type="match status" value="2"/>
</dbReference>
<evidence type="ECO:0000256" key="3">
    <source>
        <dbReference type="ARBA" id="ARBA00022692"/>
    </source>
</evidence>
<feature type="transmembrane region" description="Helical" evidence="6">
    <location>
        <begin position="390"/>
        <end position="412"/>
    </location>
</feature>
<name>A0A165NJG3_9AGAM</name>
<feature type="transmembrane region" description="Helical" evidence="6">
    <location>
        <begin position="307"/>
        <end position="325"/>
    </location>
</feature>
<feature type="transmembrane region" description="Helical" evidence="6">
    <location>
        <begin position="356"/>
        <end position="378"/>
    </location>
</feature>
<keyword evidence="5 6" id="KW-0472">Membrane</keyword>
<reference evidence="8 9" key="1">
    <citation type="journal article" date="2016" name="Mol. Biol. Evol.">
        <title>Comparative Genomics of Early-Diverging Mushroom-Forming Fungi Provides Insights into the Origins of Lignocellulose Decay Capabilities.</title>
        <authorList>
            <person name="Nagy L.G."/>
            <person name="Riley R."/>
            <person name="Tritt A."/>
            <person name="Adam C."/>
            <person name="Daum C."/>
            <person name="Floudas D."/>
            <person name="Sun H."/>
            <person name="Yadav J.S."/>
            <person name="Pangilinan J."/>
            <person name="Larsson K.H."/>
            <person name="Matsuura K."/>
            <person name="Barry K."/>
            <person name="Labutti K."/>
            <person name="Kuo R."/>
            <person name="Ohm R.A."/>
            <person name="Bhattacharya S.S."/>
            <person name="Shirouzu T."/>
            <person name="Yoshinaga Y."/>
            <person name="Martin F.M."/>
            <person name="Grigoriev I.V."/>
            <person name="Hibbett D.S."/>
        </authorList>
    </citation>
    <scope>NUCLEOTIDE SEQUENCE [LARGE SCALE GENOMIC DNA]</scope>
    <source>
        <strain evidence="8 9">HHB14362 ss-1</strain>
    </source>
</reference>
<dbReference type="InParanoid" id="A0A165NJG3"/>
<feature type="transmembrane region" description="Helical" evidence="6">
    <location>
        <begin position="424"/>
        <end position="444"/>
    </location>
</feature>
<dbReference type="GO" id="GO:0016020">
    <property type="term" value="C:membrane"/>
    <property type="evidence" value="ECO:0007669"/>
    <property type="project" value="UniProtKB-SubCell"/>
</dbReference>
<proteinExistence type="predicted"/>
<keyword evidence="2" id="KW-0813">Transport</keyword>
<feature type="transmembrane region" description="Helical" evidence="6">
    <location>
        <begin position="261"/>
        <end position="287"/>
    </location>
</feature>
<feature type="transmembrane region" description="Helical" evidence="6">
    <location>
        <begin position="104"/>
        <end position="122"/>
    </location>
</feature>
<dbReference type="OrthoDB" id="2962993at2759"/>
<dbReference type="AlphaFoldDB" id="A0A165NJG3"/>
<feature type="domain" description="Major facilitator superfamily (MFS) profile" evidence="7">
    <location>
        <begin position="37"/>
        <end position="449"/>
    </location>
</feature>
<organism evidence="8 9">
    <name type="scientific">Neolentinus lepideus HHB14362 ss-1</name>
    <dbReference type="NCBI Taxonomy" id="1314782"/>
    <lineage>
        <taxon>Eukaryota</taxon>
        <taxon>Fungi</taxon>
        <taxon>Dikarya</taxon>
        <taxon>Basidiomycota</taxon>
        <taxon>Agaricomycotina</taxon>
        <taxon>Agaricomycetes</taxon>
        <taxon>Gloeophyllales</taxon>
        <taxon>Gloeophyllaceae</taxon>
        <taxon>Neolentinus</taxon>
    </lineage>
</organism>
<evidence type="ECO:0000313" key="8">
    <source>
        <dbReference type="EMBL" id="KZT19730.1"/>
    </source>
</evidence>
<feature type="transmembrane region" description="Helical" evidence="6">
    <location>
        <begin position="164"/>
        <end position="189"/>
    </location>
</feature>
<evidence type="ECO:0000256" key="1">
    <source>
        <dbReference type="ARBA" id="ARBA00004141"/>
    </source>
</evidence>
<keyword evidence="9" id="KW-1185">Reference proteome</keyword>
<gene>
    <name evidence="8" type="ORF">NEOLEDRAFT_1101797</name>
</gene>
<sequence length="482" mass="52880">MSFTEVDEDTKAVSVKDEAVDINPLLEKRLLRKLDRVLLPLFTAIFILNFIDRYVCFELQSDTCIEKDLGLVGYEYNIALTIFYISFTLFEIPSNLALKRFGSVWLAFIVTAFGVITIGSAFTHNFTGLVVTRVLLGAVEGGTGPGLTYILARYYRRSELVLRVGVVLGLTSTFAGAFGGLLASGLLSIPDIGGVTSWRKIFLVEGIITSGFGLLCFLIIPDDPQRSSLLSEDEKLLAIARITADQVVSTGGRKERTSLRLVLRAFNFNTTLCAICFLMLNISLQGLSLFMPTVVATPTVESQLRTVPPYVVGAAWVVINTYYSYRVKQRGLLIFISVLLMVAGYAIFVGTKNSHARYAACFLAIAGGSSTMPMFVAWGTDNAAPDTVRAVTTAIIPSIGALGSIIAVWTYLPMDAPDYHEGNSLNLATGSAVCVLALVGVLYIKWENRKRERGERDYRLEGLTAGEIEQLGYLHPRYRYQA</sequence>
<evidence type="ECO:0000256" key="6">
    <source>
        <dbReference type="SAM" id="Phobius"/>
    </source>
</evidence>